<dbReference type="GO" id="GO:0004198">
    <property type="term" value="F:calcium-dependent cysteine-type endopeptidase activity"/>
    <property type="evidence" value="ECO:0007669"/>
    <property type="project" value="InterPro"/>
</dbReference>
<dbReference type="InterPro" id="IPR038765">
    <property type="entry name" value="Papain-like_cys_pep_sf"/>
</dbReference>
<dbReference type="InterPro" id="IPR043145">
    <property type="entry name" value="Znf_ZZ_sf"/>
</dbReference>
<evidence type="ECO:0000259" key="13">
    <source>
        <dbReference type="PROSITE" id="PS50203"/>
    </source>
</evidence>
<feature type="compositionally biased region" description="Basic and acidic residues" evidence="11">
    <location>
        <begin position="619"/>
        <end position="638"/>
    </location>
</feature>
<dbReference type="PRINTS" id="PR00704">
    <property type="entry name" value="CALPAIN"/>
</dbReference>
<comment type="caution">
    <text evidence="14">The sequence shown here is derived from an EMBL/GenBank/DDBJ whole genome shotgun (WGS) entry which is preliminary data.</text>
</comment>
<dbReference type="EMBL" id="CAJMWY010001509">
    <property type="protein sequence ID" value="CAE6469276.1"/>
    <property type="molecule type" value="Genomic_DNA"/>
</dbReference>
<proteinExistence type="inferred from homology"/>
<feature type="domain" description="ZZ-type" evidence="12">
    <location>
        <begin position="707"/>
        <end position="763"/>
    </location>
</feature>
<evidence type="ECO:0000256" key="5">
    <source>
        <dbReference type="ARBA" id="ARBA00022801"/>
    </source>
</evidence>
<feature type="active site" evidence="8 10">
    <location>
        <position position="332"/>
    </location>
</feature>
<evidence type="ECO:0008006" key="16">
    <source>
        <dbReference type="Google" id="ProtNLM"/>
    </source>
</evidence>
<dbReference type="PANTHER" id="PTHR10183:SF379">
    <property type="entry name" value="CALPAIN-5"/>
    <property type="match status" value="1"/>
</dbReference>
<dbReference type="InterPro" id="IPR022684">
    <property type="entry name" value="Calpain_cysteine_protease"/>
</dbReference>
<evidence type="ECO:0000259" key="12">
    <source>
        <dbReference type="PROSITE" id="PS50135"/>
    </source>
</evidence>
<feature type="domain" description="Calpain catalytic" evidence="13">
    <location>
        <begin position="106"/>
        <end position="391"/>
    </location>
</feature>
<keyword evidence="7" id="KW-0862">Zinc</keyword>
<dbReference type="Proteomes" id="UP000663861">
    <property type="component" value="Unassembled WGS sequence"/>
</dbReference>
<dbReference type="AlphaFoldDB" id="A0A8H3BWW7"/>
<keyword evidence="5 10" id="KW-0378">Hydrolase</keyword>
<dbReference type="PANTHER" id="PTHR10183">
    <property type="entry name" value="CALPAIN"/>
    <property type="match status" value="1"/>
</dbReference>
<dbReference type="PROSITE" id="PS50203">
    <property type="entry name" value="CALPAIN_CAT"/>
    <property type="match status" value="1"/>
</dbReference>
<comment type="similarity">
    <text evidence="1">Belongs to the peptidase C2 family.</text>
</comment>
<dbReference type="SUPFAM" id="SSF57850">
    <property type="entry name" value="RING/U-box"/>
    <property type="match status" value="1"/>
</dbReference>
<keyword evidence="2 10" id="KW-0645">Protease</keyword>
<keyword evidence="4 9" id="KW-0863">Zinc-finger</keyword>
<dbReference type="PROSITE" id="PS50135">
    <property type="entry name" value="ZF_ZZ_2"/>
    <property type="match status" value="1"/>
</dbReference>
<evidence type="ECO:0000256" key="4">
    <source>
        <dbReference type="ARBA" id="ARBA00022771"/>
    </source>
</evidence>
<dbReference type="SMART" id="SM00291">
    <property type="entry name" value="ZnF_ZZ"/>
    <property type="match status" value="1"/>
</dbReference>
<evidence type="ECO:0000256" key="8">
    <source>
        <dbReference type="PIRSR" id="PIRSR622684-1"/>
    </source>
</evidence>
<dbReference type="Gene3D" id="3.90.70.10">
    <property type="entry name" value="Cysteine proteinases"/>
    <property type="match status" value="1"/>
</dbReference>
<feature type="region of interest" description="Disordered" evidence="11">
    <location>
        <begin position="583"/>
        <end position="667"/>
    </location>
</feature>
<dbReference type="GO" id="GO:0008270">
    <property type="term" value="F:zinc ion binding"/>
    <property type="evidence" value="ECO:0007669"/>
    <property type="project" value="UniProtKB-KW"/>
</dbReference>
<accession>A0A8H3BWW7</accession>
<name>A0A8H3BWW7_9AGAM</name>
<reference evidence="14" key="1">
    <citation type="submission" date="2021-01" db="EMBL/GenBank/DDBJ databases">
        <authorList>
            <person name="Kaushik A."/>
        </authorList>
    </citation>
    <scope>NUCLEOTIDE SEQUENCE</scope>
    <source>
        <strain evidence="14">AG4-RS23</strain>
    </source>
</reference>
<dbReference type="GO" id="GO:0006508">
    <property type="term" value="P:proteolysis"/>
    <property type="evidence" value="ECO:0007669"/>
    <property type="project" value="UniProtKB-KW"/>
</dbReference>
<feature type="compositionally biased region" description="Basic and acidic residues" evidence="11">
    <location>
        <begin position="602"/>
        <end position="611"/>
    </location>
</feature>
<keyword evidence="6 10" id="KW-0788">Thiol protease</keyword>
<evidence type="ECO:0000256" key="2">
    <source>
        <dbReference type="ARBA" id="ARBA00022670"/>
    </source>
</evidence>
<gene>
    <name evidence="14" type="ORF">RDB_LOCUS79957</name>
</gene>
<feature type="compositionally biased region" description="Polar residues" evidence="11">
    <location>
        <begin position="585"/>
        <end position="595"/>
    </location>
</feature>
<evidence type="ECO:0000256" key="1">
    <source>
        <dbReference type="ARBA" id="ARBA00007623"/>
    </source>
</evidence>
<keyword evidence="3" id="KW-0479">Metal-binding</keyword>
<evidence type="ECO:0000256" key="9">
    <source>
        <dbReference type="PROSITE-ProRule" id="PRU00228"/>
    </source>
</evidence>
<sequence>MPSILSYFDRVVTPEIQGQDKPPEPKPTSKVKFEQQKERAGLLCTAELEIATARCRRKVEAIIKDCRARNCRFRDIEFDLEGDKERCLYGLNPDYGNLPAPADVLRVTQIFEEPEFFIDGASSSDIAQGSLGDCWFLSAVSTVTTMKGLINRICVHRDERIGVYGFVFYRDSGWVDVIIDDLLYTRIPKYEELWGDQQNLYHDDKEKYEARARIGGKTLYFSRSKTENETWLPLLEKAYAKLNGDYQAIIGGFDAEAIEALTGGISTLTPIKDILDIDIFWEELLNKDKDRLFGCAIDGSRANEITGLYTSHAYSVLEALEVNGKRFVRIRNPWGQSEWKGPWSDGSREWTAEWLKRLPELNHKFGDDGEFLMEYKDFLRTWTTVERSRIFDADWKLSSMWLNVTSRTYPCAWSFGDVSFTFSVTENSPATIVLSQLNSRCFEEISGYNDWSLDFVVYRKGASSEEHYTRSYHNWFWQRGASAELENLEAGDYVLHARLDRRHRRNKTYYQDALDSWNTYYQDALDSWNVRKLSKVWTQAAISKSIAINFDPEAYGDYLPAPEDLFGGEDLTSLEEKQLALEVPQPTTASESNPALSVGDASKLEAVKSEDPVTNGKAKATEEGAKVPEHDGKHEDKPGAITNGTATKHTTANDETEKKDEPRDEKEDKPIVVTVADLDKTSKVVHQGNLRTVVTVADLDKTSKVVHEGFTCKECKTSPIEGPWYRCLNSACLSYNICEKCMKSKPNAHDKTHKLLLIQTEEDSKKLKEQLKEGDDNGVTLGLRIYTKGGAVVTIGGQLRHGNILSWKRKDKP</sequence>
<dbReference type="Gene3D" id="3.30.60.90">
    <property type="match status" value="1"/>
</dbReference>
<evidence type="ECO:0000313" key="14">
    <source>
        <dbReference type="EMBL" id="CAE6469276.1"/>
    </source>
</evidence>
<evidence type="ECO:0000256" key="7">
    <source>
        <dbReference type="ARBA" id="ARBA00022833"/>
    </source>
</evidence>
<feature type="compositionally biased region" description="Basic and acidic residues" evidence="11">
    <location>
        <begin position="651"/>
        <end position="667"/>
    </location>
</feature>
<dbReference type="CDD" id="cd00044">
    <property type="entry name" value="CysPc"/>
    <property type="match status" value="1"/>
</dbReference>
<evidence type="ECO:0000313" key="15">
    <source>
        <dbReference type="Proteomes" id="UP000663861"/>
    </source>
</evidence>
<evidence type="ECO:0000256" key="11">
    <source>
        <dbReference type="SAM" id="MobiDB-lite"/>
    </source>
</evidence>
<dbReference type="SUPFAM" id="SSF54001">
    <property type="entry name" value="Cysteine proteinases"/>
    <property type="match status" value="1"/>
</dbReference>
<dbReference type="SMART" id="SM00230">
    <property type="entry name" value="CysPc"/>
    <property type="match status" value="1"/>
</dbReference>
<evidence type="ECO:0000256" key="6">
    <source>
        <dbReference type="ARBA" id="ARBA00022807"/>
    </source>
</evidence>
<feature type="active site" evidence="8 10">
    <location>
        <position position="312"/>
    </location>
</feature>
<dbReference type="InterPro" id="IPR000433">
    <property type="entry name" value="Znf_ZZ"/>
</dbReference>
<protein>
    <recommendedName>
        <fullName evidence="16">Calpain catalytic domain-containing protein</fullName>
    </recommendedName>
</protein>
<evidence type="ECO:0000256" key="3">
    <source>
        <dbReference type="ARBA" id="ARBA00022723"/>
    </source>
</evidence>
<dbReference type="InterPro" id="IPR001300">
    <property type="entry name" value="Peptidase_C2_calpain_cat"/>
</dbReference>
<evidence type="ECO:0000256" key="10">
    <source>
        <dbReference type="PROSITE-ProRule" id="PRU00239"/>
    </source>
</evidence>
<dbReference type="PROSITE" id="PS00139">
    <property type="entry name" value="THIOL_PROTEASE_CYS"/>
    <property type="match status" value="1"/>
</dbReference>
<organism evidence="14 15">
    <name type="scientific">Rhizoctonia solani</name>
    <dbReference type="NCBI Taxonomy" id="456999"/>
    <lineage>
        <taxon>Eukaryota</taxon>
        <taxon>Fungi</taxon>
        <taxon>Dikarya</taxon>
        <taxon>Basidiomycota</taxon>
        <taxon>Agaricomycotina</taxon>
        <taxon>Agaricomycetes</taxon>
        <taxon>Cantharellales</taxon>
        <taxon>Ceratobasidiaceae</taxon>
        <taxon>Rhizoctonia</taxon>
    </lineage>
</organism>
<feature type="active site" evidence="8 10">
    <location>
        <position position="134"/>
    </location>
</feature>
<dbReference type="Pfam" id="PF00648">
    <property type="entry name" value="Peptidase_C2"/>
    <property type="match status" value="1"/>
</dbReference>
<dbReference type="InterPro" id="IPR000169">
    <property type="entry name" value="Pept_cys_AS"/>
</dbReference>